<comment type="caution">
    <text evidence="3">The sequence shown here is derived from an EMBL/GenBank/DDBJ whole genome shotgun (WGS) entry which is preliminary data.</text>
</comment>
<gene>
    <name evidence="3" type="ORF">J2S37_001333</name>
</gene>
<dbReference type="Proteomes" id="UP001183619">
    <property type="component" value="Unassembled WGS sequence"/>
</dbReference>
<feature type="transmembrane region" description="Helical" evidence="1">
    <location>
        <begin position="182"/>
        <end position="207"/>
    </location>
</feature>
<keyword evidence="1" id="KW-0812">Transmembrane</keyword>
<evidence type="ECO:0000259" key="2">
    <source>
        <dbReference type="Pfam" id="PF03703"/>
    </source>
</evidence>
<organism evidence="3 4">
    <name type="scientific">Corynebacterium felinum</name>
    <dbReference type="NCBI Taxonomy" id="131318"/>
    <lineage>
        <taxon>Bacteria</taxon>
        <taxon>Bacillati</taxon>
        <taxon>Actinomycetota</taxon>
        <taxon>Actinomycetes</taxon>
        <taxon>Mycobacteriales</taxon>
        <taxon>Corynebacteriaceae</taxon>
        <taxon>Corynebacterium</taxon>
    </lineage>
</organism>
<proteinExistence type="predicted"/>
<name>A0ABU2B856_9CORY</name>
<dbReference type="PANTHER" id="PTHR34473:SF2">
    <property type="entry name" value="UPF0699 TRANSMEMBRANE PROTEIN YDBT"/>
    <property type="match status" value="1"/>
</dbReference>
<dbReference type="PANTHER" id="PTHR34473">
    <property type="entry name" value="UPF0699 TRANSMEMBRANE PROTEIN YDBS"/>
    <property type="match status" value="1"/>
</dbReference>
<keyword evidence="1" id="KW-1133">Transmembrane helix</keyword>
<dbReference type="Pfam" id="PF03703">
    <property type="entry name" value="bPH_2"/>
    <property type="match status" value="2"/>
</dbReference>
<feature type="transmembrane region" description="Helical" evidence="1">
    <location>
        <begin position="20"/>
        <end position="41"/>
    </location>
</feature>
<sequence length="412" mass="46558">MSDTPYHRVHPLTPALKTWSVLFALAVFATTTFSDYTVELIRRLVSSDRGETLQAAGIITCILFVFVFASLLWWRAISYSVTDTEVTYRWGLFDKKVRSARLDRTQAIDVYQPFHARLFGLASVRIETAGGHNSRVEICYLRRSVAYRLKEQLLGKEEQGTLLVPPIPVHRTLLSSFLSIPALFTIVTTAATVAADISVAALIPLFFATVPPIWRTIDGSYQFTARRVGNTVTVSYGLANLQRKVLDMDRTHAVIVRRPALWRPFNWWRVRVSVAGYGEGTQGMTVLPVGDRKTAMMLVDLLMGVEVDPLNIPENMRYRSPRQARWVSPLDWRKQACELSEHFGVEYRGRVGRRVAVAHRRHIQEIGMRIGPIQRLVGVATVQMHLVHGPVTMTGRDLALDDAHTLLAELQR</sequence>
<dbReference type="EMBL" id="JAVDYF010000001">
    <property type="protein sequence ID" value="MDR7354795.1"/>
    <property type="molecule type" value="Genomic_DNA"/>
</dbReference>
<keyword evidence="1" id="KW-0472">Membrane</keyword>
<evidence type="ECO:0000256" key="1">
    <source>
        <dbReference type="SAM" id="Phobius"/>
    </source>
</evidence>
<feature type="transmembrane region" description="Helical" evidence="1">
    <location>
        <begin position="53"/>
        <end position="74"/>
    </location>
</feature>
<accession>A0ABU2B856</accession>
<dbReference type="InterPro" id="IPR005182">
    <property type="entry name" value="YdbS-like_PH"/>
</dbReference>
<feature type="domain" description="YdbS-like PH" evidence="2">
    <location>
        <begin position="74"/>
        <end position="153"/>
    </location>
</feature>
<keyword evidence="4" id="KW-1185">Reference proteome</keyword>
<feature type="domain" description="YdbS-like PH" evidence="2">
    <location>
        <begin position="348"/>
        <end position="408"/>
    </location>
</feature>
<evidence type="ECO:0000313" key="4">
    <source>
        <dbReference type="Proteomes" id="UP001183619"/>
    </source>
</evidence>
<reference evidence="3 4" key="1">
    <citation type="submission" date="2023-07" db="EMBL/GenBank/DDBJ databases">
        <title>Sequencing the genomes of 1000 actinobacteria strains.</title>
        <authorList>
            <person name="Klenk H.-P."/>
        </authorList>
    </citation>
    <scope>NUCLEOTIDE SEQUENCE [LARGE SCALE GENOMIC DNA]</scope>
    <source>
        <strain evidence="3 4">DSM 44508</strain>
    </source>
</reference>
<protein>
    <submittedName>
        <fullName evidence="3">Membrane protein</fullName>
    </submittedName>
</protein>
<dbReference type="RefSeq" id="WP_277104148.1">
    <property type="nucleotide sequence ID" value="NZ_BAAAJS010000004.1"/>
</dbReference>
<evidence type="ECO:0000313" key="3">
    <source>
        <dbReference type="EMBL" id="MDR7354795.1"/>
    </source>
</evidence>